<keyword evidence="2" id="KW-1003">Cell membrane</keyword>
<feature type="domain" description="Ig-like" evidence="9">
    <location>
        <begin position="1"/>
        <end position="95"/>
    </location>
</feature>
<keyword evidence="4" id="KW-0391">Immunity</keyword>
<dbReference type="SUPFAM" id="SSF48726">
    <property type="entry name" value="Immunoglobulin"/>
    <property type="match status" value="2"/>
</dbReference>
<evidence type="ECO:0000256" key="4">
    <source>
        <dbReference type="ARBA" id="ARBA00022859"/>
    </source>
</evidence>
<accession>A0A3B4C0Y7</accession>
<dbReference type="InterPro" id="IPR003599">
    <property type="entry name" value="Ig_sub"/>
</dbReference>
<dbReference type="GeneTree" id="ENSGT01030000234530"/>
<dbReference type="SMART" id="SM00409">
    <property type="entry name" value="IG"/>
    <property type="match status" value="2"/>
</dbReference>
<keyword evidence="11" id="KW-1185">Reference proteome</keyword>
<dbReference type="InterPro" id="IPR052051">
    <property type="entry name" value="TCR_complex_component"/>
</dbReference>
<dbReference type="InterPro" id="IPR013106">
    <property type="entry name" value="Ig_V-set"/>
</dbReference>
<dbReference type="OMA" id="SACIVMS"/>
<evidence type="ECO:0000256" key="3">
    <source>
        <dbReference type="ARBA" id="ARBA00022729"/>
    </source>
</evidence>
<comment type="subcellular location">
    <subcellularLocation>
        <location evidence="1">Cell membrane</location>
    </subcellularLocation>
</comment>
<keyword evidence="7" id="KW-0325">Glycoprotein</keyword>
<evidence type="ECO:0000256" key="2">
    <source>
        <dbReference type="ARBA" id="ARBA00022475"/>
    </source>
</evidence>
<proteinExistence type="predicted"/>
<dbReference type="InterPro" id="IPR013783">
    <property type="entry name" value="Ig-like_fold"/>
</dbReference>
<keyword evidence="6" id="KW-1015">Disulfide bond</keyword>
<dbReference type="GO" id="GO:0002376">
    <property type="term" value="P:immune system process"/>
    <property type="evidence" value="ECO:0007669"/>
    <property type="project" value="UniProtKB-KW"/>
</dbReference>
<reference evidence="10" key="2">
    <citation type="submission" date="2025-08" db="UniProtKB">
        <authorList>
            <consortium name="Ensembl"/>
        </authorList>
    </citation>
    <scope>IDENTIFICATION</scope>
</reference>
<dbReference type="Ensembl" id="ENSPNAT00000006926.2">
    <property type="protein sequence ID" value="ENSPNAP00000004491.2"/>
    <property type="gene ID" value="ENSPNAG00000010928.2"/>
</dbReference>
<evidence type="ECO:0000313" key="11">
    <source>
        <dbReference type="Proteomes" id="UP001501920"/>
    </source>
</evidence>
<evidence type="ECO:0000313" key="10">
    <source>
        <dbReference type="Ensembl" id="ENSPNAP00000004491.2"/>
    </source>
</evidence>
<keyword evidence="3 8" id="KW-0732">Signal</keyword>
<dbReference type="STRING" id="42514.ENSPNAP00000004491"/>
<dbReference type="GO" id="GO:0005886">
    <property type="term" value="C:plasma membrane"/>
    <property type="evidence" value="ECO:0007669"/>
    <property type="project" value="UniProtKB-SubCell"/>
</dbReference>
<dbReference type="GO" id="GO:0009617">
    <property type="term" value="P:response to bacterium"/>
    <property type="evidence" value="ECO:0007669"/>
    <property type="project" value="TreeGrafter"/>
</dbReference>
<keyword evidence="5" id="KW-0472">Membrane</keyword>
<dbReference type="InterPro" id="IPR036179">
    <property type="entry name" value="Ig-like_dom_sf"/>
</dbReference>
<evidence type="ECO:0000256" key="6">
    <source>
        <dbReference type="ARBA" id="ARBA00023157"/>
    </source>
</evidence>
<evidence type="ECO:0000256" key="5">
    <source>
        <dbReference type="ARBA" id="ARBA00023136"/>
    </source>
</evidence>
<evidence type="ECO:0000256" key="1">
    <source>
        <dbReference type="ARBA" id="ARBA00004236"/>
    </source>
</evidence>
<dbReference type="Proteomes" id="UP001501920">
    <property type="component" value="Chromosome 8"/>
</dbReference>
<dbReference type="SMART" id="SM00406">
    <property type="entry name" value="IGv"/>
    <property type="match status" value="2"/>
</dbReference>
<dbReference type="PROSITE" id="PS50835">
    <property type="entry name" value="IG_LIKE"/>
    <property type="match status" value="2"/>
</dbReference>
<protein>
    <recommendedName>
        <fullName evidence="9">Ig-like domain-containing protein</fullName>
    </recommendedName>
</protein>
<organism evidence="10 11">
    <name type="scientific">Pygocentrus nattereri</name>
    <name type="common">Red-bellied piranha</name>
    <dbReference type="NCBI Taxonomy" id="42514"/>
    <lineage>
        <taxon>Eukaryota</taxon>
        <taxon>Metazoa</taxon>
        <taxon>Chordata</taxon>
        <taxon>Craniata</taxon>
        <taxon>Vertebrata</taxon>
        <taxon>Euteleostomi</taxon>
        <taxon>Actinopterygii</taxon>
        <taxon>Neopterygii</taxon>
        <taxon>Teleostei</taxon>
        <taxon>Ostariophysi</taxon>
        <taxon>Characiformes</taxon>
        <taxon>Characoidei</taxon>
        <taxon>Pygocentrus</taxon>
    </lineage>
</organism>
<sequence length="228" mass="24981">MLLAIVFISLASFASAEPGEPVTLHCKFVEKFPQNNWVWYKQRSGQEPQEVAVRLGSKDSPTESSSDLKIRFKINKNFSLTIKQTTKDDEGMYFCGHGKETITFSNGTFLAVAAQPQLNVSVVQSPAWSSVSPGESVTQQCMVHSKTGAAELRVLWFRAAAGQSFPEIIYTHQNSSSRQCEISSSTHSSVYSFSKNNFSHSDAGTYYCAVAACGKIIVSNQASVQLSK</sequence>
<feature type="signal peptide" evidence="8">
    <location>
        <begin position="1"/>
        <end position="16"/>
    </location>
</feature>
<dbReference type="PANTHER" id="PTHR19433">
    <property type="entry name" value="T-CELL RECEPTOR ALPHA CHAIN V REGION-RELATED"/>
    <property type="match status" value="1"/>
</dbReference>
<evidence type="ECO:0000256" key="8">
    <source>
        <dbReference type="SAM" id="SignalP"/>
    </source>
</evidence>
<dbReference type="PANTHER" id="PTHR19433:SF111">
    <property type="entry name" value="T CELL RECEPTOR ALPHA VARIABLE 4"/>
    <property type="match status" value="1"/>
</dbReference>
<name>A0A3B4C0Y7_PYGNA</name>
<reference evidence="10" key="3">
    <citation type="submission" date="2025-09" db="UniProtKB">
        <authorList>
            <consortium name="Ensembl"/>
        </authorList>
    </citation>
    <scope>IDENTIFICATION</scope>
</reference>
<dbReference type="AlphaFoldDB" id="A0A3B4C0Y7"/>
<evidence type="ECO:0000259" key="9">
    <source>
        <dbReference type="PROSITE" id="PS50835"/>
    </source>
</evidence>
<dbReference type="CDD" id="cd00099">
    <property type="entry name" value="IgV"/>
    <property type="match status" value="1"/>
</dbReference>
<reference evidence="10 11" key="1">
    <citation type="submission" date="2020-10" db="EMBL/GenBank/DDBJ databases">
        <title>Pygocentrus nattereri (red-bellied piranha) genome, fPygNat1, primary haplotype.</title>
        <authorList>
            <person name="Myers G."/>
            <person name="Meyer A."/>
            <person name="Karagic N."/>
            <person name="Pippel M."/>
            <person name="Winkler S."/>
            <person name="Tracey A."/>
            <person name="Wood J."/>
            <person name="Formenti G."/>
            <person name="Howe K."/>
            <person name="Fedrigo O."/>
            <person name="Jarvis E.D."/>
        </authorList>
    </citation>
    <scope>NUCLEOTIDE SEQUENCE [LARGE SCALE GENOMIC DNA]</scope>
</reference>
<dbReference type="Gene3D" id="2.60.40.10">
    <property type="entry name" value="Immunoglobulins"/>
    <property type="match status" value="2"/>
</dbReference>
<feature type="domain" description="Ig-like" evidence="9">
    <location>
        <begin position="116"/>
        <end position="225"/>
    </location>
</feature>
<feature type="chain" id="PRO_5043837079" description="Ig-like domain-containing protein" evidence="8">
    <location>
        <begin position="17"/>
        <end position="228"/>
    </location>
</feature>
<dbReference type="Pfam" id="PF07686">
    <property type="entry name" value="V-set"/>
    <property type="match status" value="2"/>
</dbReference>
<evidence type="ECO:0000256" key="7">
    <source>
        <dbReference type="ARBA" id="ARBA00023180"/>
    </source>
</evidence>
<dbReference type="InterPro" id="IPR007110">
    <property type="entry name" value="Ig-like_dom"/>
</dbReference>